<dbReference type="GO" id="GO:0003700">
    <property type="term" value="F:DNA-binding transcription factor activity"/>
    <property type="evidence" value="ECO:0007669"/>
    <property type="project" value="InterPro"/>
</dbReference>
<evidence type="ECO:0000256" key="3">
    <source>
        <dbReference type="ARBA" id="ARBA00023125"/>
    </source>
</evidence>
<evidence type="ECO:0000259" key="5">
    <source>
        <dbReference type="PROSITE" id="PS50931"/>
    </source>
</evidence>
<dbReference type="SUPFAM" id="SSF53850">
    <property type="entry name" value="Periplasmic binding protein-like II"/>
    <property type="match status" value="1"/>
</dbReference>
<protein>
    <submittedName>
        <fullName evidence="6">LysR family transcriptional regulator</fullName>
    </submittedName>
</protein>
<feature type="domain" description="HTH lysR-type" evidence="5">
    <location>
        <begin position="6"/>
        <end position="63"/>
    </location>
</feature>
<dbReference type="Gene3D" id="1.10.10.10">
    <property type="entry name" value="Winged helix-like DNA-binding domain superfamily/Winged helix DNA-binding domain"/>
    <property type="match status" value="1"/>
</dbReference>
<dbReference type="FunFam" id="1.10.10.10:FF:000001">
    <property type="entry name" value="LysR family transcriptional regulator"/>
    <property type="match status" value="1"/>
</dbReference>
<name>A0A014MJK9_9BURK</name>
<dbReference type="InterPro" id="IPR000847">
    <property type="entry name" value="LysR_HTH_N"/>
</dbReference>
<dbReference type="InterPro" id="IPR005119">
    <property type="entry name" value="LysR_subst-bd"/>
</dbReference>
<dbReference type="EMBL" id="JBOK01000001">
    <property type="protein sequence ID" value="EXU81906.1"/>
    <property type="molecule type" value="Genomic_DNA"/>
</dbReference>
<keyword evidence="7" id="KW-1185">Reference proteome</keyword>
<comment type="caution">
    <text evidence="6">The sequence shown here is derived from an EMBL/GenBank/DDBJ whole genome shotgun (WGS) entry which is preliminary data.</text>
</comment>
<organism evidence="6 7">
    <name type="scientific">Comamonas aquatica DA1877</name>
    <dbReference type="NCBI Taxonomy" id="1457173"/>
    <lineage>
        <taxon>Bacteria</taxon>
        <taxon>Pseudomonadati</taxon>
        <taxon>Pseudomonadota</taxon>
        <taxon>Betaproteobacteria</taxon>
        <taxon>Burkholderiales</taxon>
        <taxon>Comamonadaceae</taxon>
        <taxon>Comamonas</taxon>
    </lineage>
</organism>
<dbReference type="RefSeq" id="WP_081770585.1">
    <property type="nucleotide sequence ID" value="NZ_JBOK01000001.1"/>
</dbReference>
<evidence type="ECO:0000256" key="2">
    <source>
        <dbReference type="ARBA" id="ARBA00023015"/>
    </source>
</evidence>
<dbReference type="InterPro" id="IPR036388">
    <property type="entry name" value="WH-like_DNA-bd_sf"/>
</dbReference>
<dbReference type="PANTHER" id="PTHR30419">
    <property type="entry name" value="HTH-TYPE TRANSCRIPTIONAL REGULATOR YBHD"/>
    <property type="match status" value="1"/>
</dbReference>
<reference evidence="6 7" key="1">
    <citation type="submission" date="2014-01" db="EMBL/GenBank/DDBJ databases">
        <title>Interspecies Systems Biology Uncovers Metabolites Affecting C. elegans Gene Expression and Life History Traits.</title>
        <authorList>
            <person name="Watson E."/>
            <person name="Macneil L.T."/>
            <person name="Ritter A.D."/>
            <person name="Yilmaz L.S."/>
            <person name="Rosebrock A.P."/>
            <person name="Caudy A.A."/>
            <person name="Walhout A.J."/>
        </authorList>
    </citation>
    <scope>NUCLEOTIDE SEQUENCE [LARGE SCALE GENOMIC DNA]</scope>
    <source>
        <strain evidence="6 7">DA1877</strain>
    </source>
</reference>
<evidence type="ECO:0000313" key="6">
    <source>
        <dbReference type="EMBL" id="EXU81906.1"/>
    </source>
</evidence>
<evidence type="ECO:0000313" key="7">
    <source>
        <dbReference type="Proteomes" id="UP000020766"/>
    </source>
</evidence>
<accession>A0A014MJK9</accession>
<proteinExistence type="inferred from homology"/>
<dbReference type="GO" id="GO:0005829">
    <property type="term" value="C:cytosol"/>
    <property type="evidence" value="ECO:0007669"/>
    <property type="project" value="TreeGrafter"/>
</dbReference>
<evidence type="ECO:0000256" key="4">
    <source>
        <dbReference type="ARBA" id="ARBA00023163"/>
    </source>
</evidence>
<comment type="similarity">
    <text evidence="1">Belongs to the LysR transcriptional regulatory family.</text>
</comment>
<dbReference type="Proteomes" id="UP000020766">
    <property type="component" value="Unassembled WGS sequence"/>
</dbReference>
<dbReference type="Pfam" id="PF00126">
    <property type="entry name" value="HTH_1"/>
    <property type="match status" value="1"/>
</dbReference>
<dbReference type="SUPFAM" id="SSF46785">
    <property type="entry name" value="Winged helix' DNA-binding domain"/>
    <property type="match status" value="1"/>
</dbReference>
<dbReference type="InterPro" id="IPR036390">
    <property type="entry name" value="WH_DNA-bd_sf"/>
</dbReference>
<dbReference type="AlphaFoldDB" id="A0A014MJK9"/>
<dbReference type="PATRIC" id="fig|1457173.3.peg.253"/>
<evidence type="ECO:0000256" key="1">
    <source>
        <dbReference type="ARBA" id="ARBA00009437"/>
    </source>
</evidence>
<dbReference type="InterPro" id="IPR050950">
    <property type="entry name" value="HTH-type_LysR_regulators"/>
</dbReference>
<dbReference type="PANTHER" id="PTHR30419:SF8">
    <property type="entry name" value="NITROGEN ASSIMILATION TRANSCRIPTIONAL ACTIVATOR-RELATED"/>
    <property type="match status" value="1"/>
</dbReference>
<keyword evidence="4" id="KW-0804">Transcription</keyword>
<dbReference type="Gene3D" id="3.40.190.290">
    <property type="match status" value="1"/>
</dbReference>
<keyword evidence="3" id="KW-0238">DNA-binding</keyword>
<sequence length="316" mass="35031">MQRIKFDMGELIAFVVTAEKASFRHAADALFLSPPALSRRVERLEAAVGARLLERTTRHVELTAIGQEFLQEARAALASLEEAIQRVNDQQKLRRGRVSIACIPSVAINLLPNLLAKFAVQQPDVQVHVIDESAPQVLDAVLKGDADFGISFTGSQESSMRFEALTRERYMLAMPRSHPWASRPHIHWAELSGQRLVSVSHKSGNRLLLDQVMAELPHQPVAWYECNHVAGALALVEAGLGLSAIPHLALRPDHPNLCAIPLTEPDLWRTLGFLQRRDRVLGPSAQAFRTHLQQELLPTPEAVSMAHERTAPAKAR</sequence>
<dbReference type="PROSITE" id="PS50931">
    <property type="entry name" value="HTH_LYSR"/>
    <property type="match status" value="1"/>
</dbReference>
<dbReference type="CDD" id="cd08440">
    <property type="entry name" value="PBP2_LTTR_like_4"/>
    <property type="match status" value="1"/>
</dbReference>
<dbReference type="Pfam" id="PF03466">
    <property type="entry name" value="LysR_substrate"/>
    <property type="match status" value="1"/>
</dbReference>
<keyword evidence="2" id="KW-0805">Transcription regulation</keyword>
<dbReference type="GO" id="GO:0003677">
    <property type="term" value="F:DNA binding"/>
    <property type="evidence" value="ECO:0007669"/>
    <property type="project" value="UniProtKB-KW"/>
</dbReference>
<gene>
    <name evidence="6" type="ORF">AX13_01240</name>
</gene>